<organism evidence="2 3">
    <name type="scientific">Golovinomyces cichoracearum</name>
    <dbReference type="NCBI Taxonomy" id="62708"/>
    <lineage>
        <taxon>Eukaryota</taxon>
        <taxon>Fungi</taxon>
        <taxon>Dikarya</taxon>
        <taxon>Ascomycota</taxon>
        <taxon>Pezizomycotina</taxon>
        <taxon>Leotiomycetes</taxon>
        <taxon>Erysiphales</taxon>
        <taxon>Erysiphaceae</taxon>
        <taxon>Golovinomyces</taxon>
    </lineage>
</organism>
<accession>A0A420J3K3</accession>
<evidence type="ECO:0000313" key="3">
    <source>
        <dbReference type="Proteomes" id="UP000285326"/>
    </source>
</evidence>
<feature type="region of interest" description="Disordered" evidence="1">
    <location>
        <begin position="93"/>
        <end position="131"/>
    </location>
</feature>
<sequence length="131" mass="14869">MTDPESYGNKCNDISYIRLCNTFFHLGAELQKPRSEWKSAFERRISPTLQKASALQFLDDSIDFDTISNLAAKVNFTFTSADAELQVKRAEKKAFKNAANSNRNETGHYRNKGDMYKPNPPNSIQKNSPSQ</sequence>
<dbReference type="AlphaFoldDB" id="A0A420J3K3"/>
<comment type="caution">
    <text evidence="2">The sequence shown here is derived from an EMBL/GenBank/DDBJ whole genome shotgun (WGS) entry which is preliminary data.</text>
</comment>
<feature type="compositionally biased region" description="Basic and acidic residues" evidence="1">
    <location>
        <begin position="105"/>
        <end position="115"/>
    </location>
</feature>
<dbReference type="Proteomes" id="UP000285326">
    <property type="component" value="Unassembled WGS sequence"/>
</dbReference>
<feature type="compositionally biased region" description="Polar residues" evidence="1">
    <location>
        <begin position="122"/>
        <end position="131"/>
    </location>
</feature>
<gene>
    <name evidence="2" type="ORF">GcM1_184020</name>
</gene>
<proteinExistence type="predicted"/>
<reference evidence="2 3" key="1">
    <citation type="journal article" date="2018" name="BMC Genomics">
        <title>Comparative genome analyses reveal sequence features reflecting distinct modes of host-adaptation between dicot and monocot powdery mildew.</title>
        <authorList>
            <person name="Wu Y."/>
            <person name="Ma X."/>
            <person name="Pan Z."/>
            <person name="Kale S.D."/>
            <person name="Song Y."/>
            <person name="King H."/>
            <person name="Zhang Q."/>
            <person name="Presley C."/>
            <person name="Deng X."/>
            <person name="Wei C.I."/>
            <person name="Xiao S."/>
        </authorList>
    </citation>
    <scope>NUCLEOTIDE SEQUENCE [LARGE SCALE GENOMIC DNA]</scope>
    <source>
        <strain evidence="2">UMSG1</strain>
    </source>
</reference>
<dbReference type="EMBL" id="MCBS01018401">
    <property type="protein sequence ID" value="RKF81333.1"/>
    <property type="molecule type" value="Genomic_DNA"/>
</dbReference>
<name>A0A420J3K3_9PEZI</name>
<protein>
    <submittedName>
        <fullName evidence="2">Uncharacterized protein</fullName>
    </submittedName>
</protein>
<evidence type="ECO:0000256" key="1">
    <source>
        <dbReference type="SAM" id="MobiDB-lite"/>
    </source>
</evidence>
<evidence type="ECO:0000313" key="2">
    <source>
        <dbReference type="EMBL" id="RKF81333.1"/>
    </source>
</evidence>